<dbReference type="InterPro" id="IPR009088">
    <property type="entry name" value="TFIIA_b-brl"/>
</dbReference>
<dbReference type="OrthoDB" id="6275927at2759"/>
<evidence type="ECO:0000256" key="3">
    <source>
        <dbReference type="ARBA" id="ARBA00023163"/>
    </source>
</evidence>
<evidence type="ECO:0000256" key="5">
    <source>
        <dbReference type="SAM" id="MobiDB-lite"/>
    </source>
</evidence>
<accession>A0A7R9C2U7</accession>
<dbReference type="SMART" id="SM01371">
    <property type="entry name" value="TFIIA"/>
    <property type="match status" value="1"/>
</dbReference>
<dbReference type="GO" id="GO:0005672">
    <property type="term" value="C:transcription factor TFIIA complex"/>
    <property type="evidence" value="ECO:0007669"/>
    <property type="project" value="InterPro"/>
</dbReference>
<keyword evidence="4" id="KW-0539">Nucleus</keyword>
<sequence>MNVTQVKHLKEVAQAYEYVVDDVLSKCTPMLVDENIDPNLMKDLKQIWVRKIRESGAVPYYGLTPEKVAIQIKIAREDGTARPTIPILVPVYAKEKSPQQLRDEIAALGDVIRRDNIPDNRAKVLIEDRIDEVFPQLDGHYDSSSDSDSDPDAPAAKRNKLSPPKNGQASSSSSSDDNDSEANDEDQEVDPGEPMSPLNSEDDLSVDLDTMFEADTVCVCQYTSVEEKKKTHDWHLRLTRGILNSDGIDYLFKEAFGLAPWL</sequence>
<dbReference type="SUPFAM" id="SSF50784">
    <property type="entry name" value="Transcription factor IIA (TFIIA), beta-barrel domain"/>
    <property type="match status" value="1"/>
</dbReference>
<dbReference type="SUPFAM" id="SSF47396">
    <property type="entry name" value="Transcription factor IIA (TFIIA), alpha-helical domain"/>
    <property type="match status" value="1"/>
</dbReference>
<keyword evidence="3" id="KW-0804">Transcription</keyword>
<evidence type="ECO:0000313" key="6">
    <source>
        <dbReference type="EMBL" id="CAD7285010.1"/>
    </source>
</evidence>
<evidence type="ECO:0000256" key="4">
    <source>
        <dbReference type="ARBA" id="ARBA00023242"/>
    </source>
</evidence>
<name>A0A7R9C2U7_9CRUS</name>
<gene>
    <name evidence="6" type="ORF">NMOB1V02_LOCUS12612</name>
</gene>
<dbReference type="InterPro" id="IPR004855">
    <property type="entry name" value="TFIIA_asu/bsu"/>
</dbReference>
<dbReference type="Proteomes" id="UP000678499">
    <property type="component" value="Unassembled WGS sequence"/>
</dbReference>
<proteinExistence type="inferred from homology"/>
<protein>
    <submittedName>
        <fullName evidence="6">Uncharacterized protein</fullName>
    </submittedName>
</protein>
<dbReference type="AlphaFoldDB" id="A0A7R9C2U7"/>
<evidence type="ECO:0000313" key="7">
    <source>
        <dbReference type="Proteomes" id="UP000678499"/>
    </source>
</evidence>
<evidence type="ECO:0000256" key="2">
    <source>
        <dbReference type="ARBA" id="ARBA00010059"/>
    </source>
</evidence>
<dbReference type="PANTHER" id="PTHR12694:SF8">
    <property type="entry name" value="TRANSCRIPTION INITIATION FACTOR IIA SUBUNIT 1"/>
    <property type="match status" value="1"/>
</dbReference>
<feature type="region of interest" description="Disordered" evidence="5">
    <location>
        <begin position="136"/>
        <end position="203"/>
    </location>
</feature>
<dbReference type="Gene3D" id="1.10.287.100">
    <property type="match status" value="1"/>
</dbReference>
<dbReference type="GO" id="GO:0006367">
    <property type="term" value="P:transcription initiation at RNA polymerase II promoter"/>
    <property type="evidence" value="ECO:0007669"/>
    <property type="project" value="InterPro"/>
</dbReference>
<comment type="subcellular location">
    <subcellularLocation>
        <location evidence="1">Nucleus</location>
    </subcellularLocation>
</comment>
<dbReference type="Pfam" id="PF03153">
    <property type="entry name" value="TFIIA"/>
    <property type="match status" value="1"/>
</dbReference>
<dbReference type="Gene3D" id="2.30.18.10">
    <property type="entry name" value="Transcription factor IIA (TFIIA), beta-barrel domain"/>
    <property type="match status" value="1"/>
</dbReference>
<dbReference type="EMBL" id="CAJPEX010011026">
    <property type="protein sequence ID" value="CAG0925162.1"/>
    <property type="molecule type" value="Genomic_DNA"/>
</dbReference>
<dbReference type="EMBL" id="OA893063">
    <property type="protein sequence ID" value="CAD7285010.1"/>
    <property type="molecule type" value="Genomic_DNA"/>
</dbReference>
<organism evidence="6">
    <name type="scientific">Notodromas monacha</name>
    <dbReference type="NCBI Taxonomy" id="399045"/>
    <lineage>
        <taxon>Eukaryota</taxon>
        <taxon>Metazoa</taxon>
        <taxon>Ecdysozoa</taxon>
        <taxon>Arthropoda</taxon>
        <taxon>Crustacea</taxon>
        <taxon>Oligostraca</taxon>
        <taxon>Ostracoda</taxon>
        <taxon>Podocopa</taxon>
        <taxon>Podocopida</taxon>
        <taxon>Cypridocopina</taxon>
        <taxon>Cypridoidea</taxon>
        <taxon>Cyprididae</taxon>
        <taxon>Notodromas</taxon>
    </lineage>
</organism>
<dbReference type="PANTHER" id="PTHR12694">
    <property type="entry name" value="TRANSCRIPTION INITIATION FACTOR IIA SUBUNIT 1"/>
    <property type="match status" value="1"/>
</dbReference>
<reference evidence="6" key="1">
    <citation type="submission" date="2020-11" db="EMBL/GenBank/DDBJ databases">
        <authorList>
            <person name="Tran Van P."/>
        </authorList>
    </citation>
    <scope>NUCLEOTIDE SEQUENCE</scope>
</reference>
<keyword evidence="7" id="KW-1185">Reference proteome</keyword>
<feature type="compositionally biased region" description="Acidic residues" evidence="5">
    <location>
        <begin position="176"/>
        <end position="191"/>
    </location>
</feature>
<comment type="similarity">
    <text evidence="2">Belongs to the TFIIA subunit 1 family.</text>
</comment>
<evidence type="ECO:0000256" key="1">
    <source>
        <dbReference type="ARBA" id="ARBA00004123"/>
    </source>
</evidence>